<gene>
    <name evidence="2" type="ORF">GCM10023093_27300</name>
</gene>
<accession>A0ABP8NKP9</accession>
<organism evidence="2 3">
    <name type="scientific">Nemorincola caseinilytica</name>
    <dbReference type="NCBI Taxonomy" id="2054315"/>
    <lineage>
        <taxon>Bacteria</taxon>
        <taxon>Pseudomonadati</taxon>
        <taxon>Bacteroidota</taxon>
        <taxon>Chitinophagia</taxon>
        <taxon>Chitinophagales</taxon>
        <taxon>Chitinophagaceae</taxon>
        <taxon>Nemorincola</taxon>
    </lineage>
</organism>
<evidence type="ECO:0008006" key="4">
    <source>
        <dbReference type="Google" id="ProtNLM"/>
    </source>
</evidence>
<dbReference type="EMBL" id="BAABFA010000019">
    <property type="protein sequence ID" value="GAA4468859.1"/>
    <property type="molecule type" value="Genomic_DNA"/>
</dbReference>
<reference evidence="3" key="1">
    <citation type="journal article" date="2019" name="Int. J. Syst. Evol. Microbiol.">
        <title>The Global Catalogue of Microorganisms (GCM) 10K type strain sequencing project: providing services to taxonomists for standard genome sequencing and annotation.</title>
        <authorList>
            <consortium name="The Broad Institute Genomics Platform"/>
            <consortium name="The Broad Institute Genome Sequencing Center for Infectious Disease"/>
            <person name="Wu L."/>
            <person name="Ma J."/>
        </authorList>
    </citation>
    <scope>NUCLEOTIDE SEQUENCE [LARGE SCALE GENOMIC DNA]</scope>
    <source>
        <strain evidence="3">JCM 32105</strain>
    </source>
</reference>
<dbReference type="Proteomes" id="UP001500067">
    <property type="component" value="Unassembled WGS sequence"/>
</dbReference>
<keyword evidence="3" id="KW-1185">Reference proteome</keyword>
<keyword evidence="1" id="KW-0812">Transmembrane</keyword>
<evidence type="ECO:0000256" key="1">
    <source>
        <dbReference type="SAM" id="Phobius"/>
    </source>
</evidence>
<keyword evidence="1" id="KW-0472">Membrane</keyword>
<name>A0ABP8NKP9_9BACT</name>
<keyword evidence="1" id="KW-1133">Transmembrane helix</keyword>
<proteinExistence type="predicted"/>
<evidence type="ECO:0000313" key="2">
    <source>
        <dbReference type="EMBL" id="GAA4468859.1"/>
    </source>
</evidence>
<feature type="transmembrane region" description="Helical" evidence="1">
    <location>
        <begin position="26"/>
        <end position="47"/>
    </location>
</feature>
<comment type="caution">
    <text evidence="2">The sequence shown here is derived from an EMBL/GenBank/DDBJ whole genome shotgun (WGS) entry which is preliminary data.</text>
</comment>
<evidence type="ECO:0000313" key="3">
    <source>
        <dbReference type="Proteomes" id="UP001500067"/>
    </source>
</evidence>
<protein>
    <recommendedName>
        <fullName evidence="4">DUF4190 domain-containing protein</fullName>
    </recommendedName>
</protein>
<sequence length="50" mass="5252">MVIAFSGLAVGFGSRAIRRENKYKGLAIAGLILGLVGLLAVVLYFTVLSL</sequence>